<evidence type="ECO:0000256" key="1">
    <source>
        <dbReference type="SAM" id="Coils"/>
    </source>
</evidence>
<keyword evidence="1" id="KW-0175">Coiled coil</keyword>
<dbReference type="OMA" id="ELAXELE"/>
<feature type="region of interest" description="Disordered" evidence="2">
    <location>
        <begin position="271"/>
        <end position="321"/>
    </location>
</feature>
<dbReference type="OrthoDB" id="77195at2759"/>
<organism evidence="3 4">
    <name type="scientific">Saprolegnia parasitica (strain CBS 223.65)</name>
    <dbReference type="NCBI Taxonomy" id="695850"/>
    <lineage>
        <taxon>Eukaryota</taxon>
        <taxon>Sar</taxon>
        <taxon>Stramenopiles</taxon>
        <taxon>Oomycota</taxon>
        <taxon>Saprolegniomycetes</taxon>
        <taxon>Saprolegniales</taxon>
        <taxon>Saprolegniaceae</taxon>
        <taxon>Saprolegnia</taxon>
    </lineage>
</organism>
<dbReference type="Proteomes" id="UP000030745">
    <property type="component" value="Unassembled WGS sequence"/>
</dbReference>
<evidence type="ECO:0000256" key="2">
    <source>
        <dbReference type="SAM" id="MobiDB-lite"/>
    </source>
</evidence>
<name>A0A067C0M4_SAPPC</name>
<evidence type="ECO:0000313" key="3">
    <source>
        <dbReference type="EMBL" id="KDO24324.1"/>
    </source>
</evidence>
<keyword evidence="4" id="KW-1185">Reference proteome</keyword>
<dbReference type="GeneID" id="24132513"/>
<dbReference type="EMBL" id="KK583243">
    <property type="protein sequence ID" value="KDO24324.1"/>
    <property type="molecule type" value="Genomic_DNA"/>
</dbReference>
<accession>A0A067C0M4</accession>
<protein>
    <submittedName>
        <fullName evidence="3">Uncharacterized protein</fullName>
    </submittedName>
</protein>
<dbReference type="RefSeq" id="XP_012204921.1">
    <property type="nucleotide sequence ID" value="XM_012349531.1"/>
</dbReference>
<evidence type="ECO:0000313" key="4">
    <source>
        <dbReference type="Proteomes" id="UP000030745"/>
    </source>
</evidence>
<gene>
    <name evidence="3" type="ORF">SPRG_10399</name>
</gene>
<dbReference type="AlphaFoldDB" id="A0A067C0M4"/>
<feature type="coiled-coil region" evidence="1">
    <location>
        <begin position="127"/>
        <end position="234"/>
    </location>
</feature>
<feature type="compositionally biased region" description="Basic and acidic residues" evidence="2">
    <location>
        <begin position="273"/>
        <end position="304"/>
    </location>
</feature>
<dbReference type="KEGG" id="spar:SPRG_10399"/>
<reference evidence="3 4" key="1">
    <citation type="journal article" date="2013" name="PLoS Genet.">
        <title>Distinctive expansion of potential virulence genes in the genome of the oomycete fish pathogen Saprolegnia parasitica.</title>
        <authorList>
            <person name="Jiang R.H."/>
            <person name="de Bruijn I."/>
            <person name="Haas B.J."/>
            <person name="Belmonte R."/>
            <person name="Lobach L."/>
            <person name="Christie J."/>
            <person name="van den Ackerveken G."/>
            <person name="Bottin A."/>
            <person name="Bulone V."/>
            <person name="Diaz-Moreno S.M."/>
            <person name="Dumas B."/>
            <person name="Fan L."/>
            <person name="Gaulin E."/>
            <person name="Govers F."/>
            <person name="Grenville-Briggs L.J."/>
            <person name="Horner N.R."/>
            <person name="Levin J.Z."/>
            <person name="Mammella M."/>
            <person name="Meijer H.J."/>
            <person name="Morris P."/>
            <person name="Nusbaum C."/>
            <person name="Oome S."/>
            <person name="Phillips A.J."/>
            <person name="van Rooyen D."/>
            <person name="Rzeszutek E."/>
            <person name="Saraiva M."/>
            <person name="Secombes C.J."/>
            <person name="Seidl M.F."/>
            <person name="Snel B."/>
            <person name="Stassen J.H."/>
            <person name="Sykes S."/>
            <person name="Tripathy S."/>
            <person name="van den Berg H."/>
            <person name="Vega-Arreguin J.C."/>
            <person name="Wawra S."/>
            <person name="Young S.K."/>
            <person name="Zeng Q."/>
            <person name="Dieguez-Uribeondo J."/>
            <person name="Russ C."/>
            <person name="Tyler B.M."/>
            <person name="van West P."/>
        </authorList>
    </citation>
    <scope>NUCLEOTIDE SEQUENCE [LARGE SCALE GENOMIC DNA]</scope>
    <source>
        <strain evidence="3 4">CBS 223.65</strain>
    </source>
</reference>
<sequence>MNDDERSMDATDAWRAQQEQARLAEEAAYERQLEAVMAISLAEQTQRERIERQASIDDVQRREHEDKALDEFKKKVDEKRRLREEAQARHEQKVMDAVLKASLVEFNERSRIEHMTDDEERLRSASLEAKQQDIERAKALAHRSKTNAVQNVLDLKKKAHEAKEQARRAVEEYQKKEKERQEKLVALAQLEKERDQQALLDAAKQRQEAAIAKRLEAETRAQEAVARAQAMREKALLAAKMVRQTSRATIESSIQQEEASRALAYQQQMSALAHEKDTARRERLEKERIAHEKLQNATELRERAAAASAELGRHHSSTASA</sequence>
<proteinExistence type="predicted"/>
<dbReference type="VEuPathDB" id="FungiDB:SPRG_10399"/>